<feature type="transmembrane region" description="Helical" evidence="5">
    <location>
        <begin position="150"/>
        <end position="172"/>
    </location>
</feature>
<dbReference type="Proteomes" id="UP000030437">
    <property type="component" value="Unassembled WGS sequence"/>
</dbReference>
<evidence type="ECO:0000256" key="5">
    <source>
        <dbReference type="RuleBase" id="RU361157"/>
    </source>
</evidence>
<evidence type="ECO:0000256" key="2">
    <source>
        <dbReference type="ARBA" id="ARBA00022692"/>
    </source>
</evidence>
<feature type="transmembrane region" description="Helical" evidence="5">
    <location>
        <begin position="21"/>
        <end position="40"/>
    </location>
</feature>
<sequence length="292" mass="32609">MNSLLNLVIRHNKLFRRDRMLVFFSLLTVIIVILLYAIFIQKTQIDAIEQLVTATPDIKNMVNEWMVAGLLSIMTVTSTLAAYGIAIKDMETKVLADFLTAPITRAKLQLSYVINAFFIGFALSLFGLICCQLFLVAVGGEWFSPGKISMLLGVVILSVTLSSVFNLFFTLLVTTQTSFSTLSTIIGTSIGFLCGVYVPLGSVPEFVQKIIMLFPISHTTVLFREILMRESIDTVFKGNAEAASSYEVHFGVHYEWGSTLITNSYSLLFITLSIIVFTLLSLFLYSRLPKRF</sequence>
<organism evidence="7 8">
    <name type="scientific">Lysinibacillus odysseyi 34hs-1 = NBRC 100172</name>
    <dbReference type="NCBI Taxonomy" id="1220589"/>
    <lineage>
        <taxon>Bacteria</taxon>
        <taxon>Bacillati</taxon>
        <taxon>Bacillota</taxon>
        <taxon>Bacilli</taxon>
        <taxon>Bacillales</taxon>
        <taxon>Bacillaceae</taxon>
        <taxon>Lysinibacillus</taxon>
    </lineage>
</organism>
<evidence type="ECO:0000256" key="4">
    <source>
        <dbReference type="ARBA" id="ARBA00023136"/>
    </source>
</evidence>
<comment type="subcellular location">
    <subcellularLocation>
        <location evidence="5">Cell membrane</location>
        <topology evidence="5">Multi-pass membrane protein</topology>
    </subcellularLocation>
    <subcellularLocation>
        <location evidence="1">Membrane</location>
        <topology evidence="1">Multi-pass membrane protein</topology>
    </subcellularLocation>
</comment>
<dbReference type="eggNOG" id="COG0842">
    <property type="taxonomic scope" value="Bacteria"/>
</dbReference>
<evidence type="ECO:0000313" key="7">
    <source>
        <dbReference type="EMBL" id="KGR84330.1"/>
    </source>
</evidence>
<dbReference type="EMBL" id="JPVP01000056">
    <property type="protein sequence ID" value="KGR84330.1"/>
    <property type="molecule type" value="Genomic_DNA"/>
</dbReference>
<keyword evidence="8" id="KW-1185">Reference proteome</keyword>
<evidence type="ECO:0000256" key="3">
    <source>
        <dbReference type="ARBA" id="ARBA00022989"/>
    </source>
</evidence>
<feature type="transmembrane region" description="Helical" evidence="5">
    <location>
        <begin position="179"/>
        <end position="200"/>
    </location>
</feature>
<evidence type="ECO:0000256" key="1">
    <source>
        <dbReference type="ARBA" id="ARBA00004141"/>
    </source>
</evidence>
<dbReference type="InterPro" id="IPR051784">
    <property type="entry name" value="Nod_factor_ABC_transporter"/>
</dbReference>
<keyword evidence="2 5" id="KW-0812">Transmembrane</keyword>
<keyword evidence="3 5" id="KW-1133">Transmembrane helix</keyword>
<proteinExistence type="inferred from homology"/>
<accession>A0A0A3ILL8</accession>
<protein>
    <recommendedName>
        <fullName evidence="5">Transport permease protein</fullName>
    </recommendedName>
</protein>
<dbReference type="GO" id="GO:0140359">
    <property type="term" value="F:ABC-type transporter activity"/>
    <property type="evidence" value="ECO:0007669"/>
    <property type="project" value="InterPro"/>
</dbReference>
<dbReference type="RefSeq" id="WP_036154923.1">
    <property type="nucleotide sequence ID" value="NZ_AVCX01000005.1"/>
</dbReference>
<name>A0A0A3ILL8_9BACI</name>
<keyword evidence="5" id="KW-0813">Transport</keyword>
<dbReference type="STRING" id="1220589.CD32_12095"/>
<dbReference type="AlphaFoldDB" id="A0A0A3ILL8"/>
<dbReference type="PANTHER" id="PTHR43229">
    <property type="entry name" value="NODULATION PROTEIN J"/>
    <property type="match status" value="1"/>
</dbReference>
<evidence type="ECO:0000313" key="8">
    <source>
        <dbReference type="Proteomes" id="UP000030437"/>
    </source>
</evidence>
<comment type="caution">
    <text evidence="7">The sequence shown here is derived from an EMBL/GenBank/DDBJ whole genome shotgun (WGS) entry which is preliminary data.</text>
</comment>
<dbReference type="GO" id="GO:0005886">
    <property type="term" value="C:plasma membrane"/>
    <property type="evidence" value="ECO:0007669"/>
    <property type="project" value="UniProtKB-SubCell"/>
</dbReference>
<dbReference type="PANTHER" id="PTHR43229:SF2">
    <property type="entry name" value="NODULATION PROTEIN J"/>
    <property type="match status" value="1"/>
</dbReference>
<dbReference type="Pfam" id="PF01061">
    <property type="entry name" value="ABC2_membrane"/>
    <property type="match status" value="1"/>
</dbReference>
<dbReference type="InterPro" id="IPR013525">
    <property type="entry name" value="ABC2_TM"/>
</dbReference>
<dbReference type="OrthoDB" id="162334at2"/>
<feature type="transmembrane region" description="Helical" evidence="5">
    <location>
        <begin position="265"/>
        <end position="285"/>
    </location>
</feature>
<evidence type="ECO:0000259" key="6">
    <source>
        <dbReference type="PROSITE" id="PS51012"/>
    </source>
</evidence>
<dbReference type="PROSITE" id="PS51012">
    <property type="entry name" value="ABC_TM2"/>
    <property type="match status" value="1"/>
</dbReference>
<keyword evidence="5" id="KW-1003">Cell membrane</keyword>
<gene>
    <name evidence="7" type="ORF">CD32_12095</name>
</gene>
<comment type="similarity">
    <text evidence="5">Belongs to the ABC-2 integral membrane protein family.</text>
</comment>
<reference evidence="7 8" key="1">
    <citation type="submission" date="2014-02" db="EMBL/GenBank/DDBJ databases">
        <title>Draft genome sequence of Lysinibacillus odysseyi NBRC 100172.</title>
        <authorList>
            <person name="Zhang F."/>
            <person name="Wang G."/>
            <person name="Zhang L."/>
        </authorList>
    </citation>
    <scope>NUCLEOTIDE SEQUENCE [LARGE SCALE GENOMIC DNA]</scope>
    <source>
        <strain evidence="7 8">NBRC 100172</strain>
    </source>
</reference>
<feature type="domain" description="ABC transmembrane type-2" evidence="6">
    <location>
        <begin position="20"/>
        <end position="288"/>
    </location>
</feature>
<keyword evidence="4 5" id="KW-0472">Membrane</keyword>
<feature type="transmembrane region" description="Helical" evidence="5">
    <location>
        <begin position="112"/>
        <end position="138"/>
    </location>
</feature>
<feature type="transmembrane region" description="Helical" evidence="5">
    <location>
        <begin position="65"/>
        <end position="86"/>
    </location>
</feature>
<dbReference type="InterPro" id="IPR047817">
    <property type="entry name" value="ABC2_TM_bact-type"/>
</dbReference>